<feature type="transmembrane region" description="Helical" evidence="1">
    <location>
        <begin position="73"/>
        <end position="93"/>
    </location>
</feature>
<proteinExistence type="predicted"/>
<dbReference type="RefSeq" id="WP_014218433.1">
    <property type="nucleotide sequence ID" value="NZ_LWBO01000003.1"/>
</dbReference>
<sequence>MNKRKSITFSIATINVLLFPVLLTAYFILHENNAYFGLIPLPFSLKIFFCYFLFIVFAAAFLMYVLKNQSKAFLYLILLTAILLFFGAAQDLIKTIPVTNFFKKYKFLLPFILLIAAGSFILFKRSKKDFSSVSKFIQLTISILVVWEVVLLLINLSSGKASENNLVQKAQKDSLSPASKTSKLPNIYFIVFDAFTSSRCLQEEFGYNPKELDSFLYKQGFYVVANSKSNYPVTFYSIGSTLNFSYLADSLYNQEVTAKDLLQGVSTVSQNRLIPYLEAKGYTIINHSLFDYNRHPALSHTLFHDLPGNVIVQQTLPGRISKDIMWNFTRSDKDHAAKLKFLQEYVYDKLNGLRSAAEEKVAGPKFVSCHLMLPHEPYLYNKDGTLKLDSPMFRPHTLKKDYLDQVIYTQRVVKDVIKTIFDKDTLNKIVIVEGDHGFRDYGDSSKIGRFFENLNAIYFYDKNYTALYNSMTPVNTFRVVLNQYFNEKLKYLPDTSIYIYANGFDDGRVRKN</sequence>
<dbReference type="Gene3D" id="3.40.720.10">
    <property type="entry name" value="Alkaline Phosphatase, subunit A"/>
    <property type="match status" value="1"/>
</dbReference>
<evidence type="ECO:0000313" key="3">
    <source>
        <dbReference type="Proteomes" id="UP000192277"/>
    </source>
</evidence>
<reference evidence="2 3" key="1">
    <citation type="submission" date="2016-04" db="EMBL/GenBank/DDBJ databases">
        <authorList>
            <person name="Chen L."/>
            <person name="Zhuang W."/>
            <person name="Wang G."/>
        </authorList>
    </citation>
    <scope>NUCLEOTIDE SEQUENCE [LARGE SCALE GENOMIC DNA]</scope>
    <source>
        <strain evidence="3">GR20</strain>
    </source>
</reference>
<keyword evidence="3" id="KW-1185">Reference proteome</keyword>
<evidence type="ECO:0000256" key="1">
    <source>
        <dbReference type="SAM" id="Phobius"/>
    </source>
</evidence>
<name>A0ABX3P1D7_9BACT</name>
<accession>A0ABX3P1D7</accession>
<protein>
    <recommendedName>
        <fullName evidence="4">Sulfatase N-terminal domain-containing protein</fullName>
    </recommendedName>
</protein>
<gene>
    <name evidence="2" type="ORF">A4D02_21795</name>
</gene>
<feature type="transmembrane region" description="Helical" evidence="1">
    <location>
        <begin position="105"/>
        <end position="124"/>
    </location>
</feature>
<organism evidence="2 3">
    <name type="scientific">Niastella koreensis</name>
    <dbReference type="NCBI Taxonomy" id="354356"/>
    <lineage>
        <taxon>Bacteria</taxon>
        <taxon>Pseudomonadati</taxon>
        <taxon>Bacteroidota</taxon>
        <taxon>Chitinophagia</taxon>
        <taxon>Chitinophagales</taxon>
        <taxon>Chitinophagaceae</taxon>
        <taxon>Niastella</taxon>
    </lineage>
</organism>
<dbReference type="InterPro" id="IPR017850">
    <property type="entry name" value="Alkaline_phosphatase_core_sf"/>
</dbReference>
<dbReference type="Proteomes" id="UP000192277">
    <property type="component" value="Unassembled WGS sequence"/>
</dbReference>
<dbReference type="EMBL" id="LWBO01000003">
    <property type="protein sequence ID" value="OQP53037.1"/>
    <property type="molecule type" value="Genomic_DNA"/>
</dbReference>
<keyword evidence="1" id="KW-0812">Transmembrane</keyword>
<feature type="transmembrane region" description="Helical" evidence="1">
    <location>
        <begin position="41"/>
        <end position="66"/>
    </location>
</feature>
<feature type="transmembrane region" description="Helical" evidence="1">
    <location>
        <begin position="136"/>
        <end position="156"/>
    </location>
</feature>
<keyword evidence="1" id="KW-0472">Membrane</keyword>
<evidence type="ECO:0008006" key="4">
    <source>
        <dbReference type="Google" id="ProtNLM"/>
    </source>
</evidence>
<comment type="caution">
    <text evidence="2">The sequence shown here is derived from an EMBL/GenBank/DDBJ whole genome shotgun (WGS) entry which is preliminary data.</text>
</comment>
<evidence type="ECO:0000313" key="2">
    <source>
        <dbReference type="EMBL" id="OQP53037.1"/>
    </source>
</evidence>
<keyword evidence="1" id="KW-1133">Transmembrane helix</keyword>
<feature type="transmembrane region" description="Helical" evidence="1">
    <location>
        <begin position="7"/>
        <end position="29"/>
    </location>
</feature>